<proteinExistence type="predicted"/>
<name>A0A336MBB1_CULSO</name>
<organism evidence="1">
    <name type="scientific">Culicoides sonorensis</name>
    <name type="common">Biting midge</name>
    <dbReference type="NCBI Taxonomy" id="179676"/>
    <lineage>
        <taxon>Eukaryota</taxon>
        <taxon>Metazoa</taxon>
        <taxon>Ecdysozoa</taxon>
        <taxon>Arthropoda</taxon>
        <taxon>Hexapoda</taxon>
        <taxon>Insecta</taxon>
        <taxon>Pterygota</taxon>
        <taxon>Neoptera</taxon>
        <taxon>Endopterygota</taxon>
        <taxon>Diptera</taxon>
        <taxon>Nematocera</taxon>
        <taxon>Chironomoidea</taxon>
        <taxon>Ceratopogonidae</taxon>
        <taxon>Ceratopogoninae</taxon>
        <taxon>Culicoides</taxon>
        <taxon>Monoculicoides</taxon>
    </lineage>
</organism>
<dbReference type="EMBL" id="UFQT01000850">
    <property type="protein sequence ID" value="SSX27642.1"/>
    <property type="molecule type" value="Genomic_DNA"/>
</dbReference>
<accession>A0A336MBB1</accession>
<reference evidence="1" key="1">
    <citation type="submission" date="2018-07" db="EMBL/GenBank/DDBJ databases">
        <authorList>
            <person name="Quirk P.G."/>
            <person name="Krulwich T.A."/>
        </authorList>
    </citation>
    <scope>NUCLEOTIDE SEQUENCE</scope>
</reference>
<dbReference type="AlphaFoldDB" id="A0A336MBB1"/>
<gene>
    <name evidence="1" type="primary">CSON014703</name>
</gene>
<sequence>MLNSINDLFLQETFYSFYSIFLYYTDSYSDNLAKKTWKALNGFSFANILLYQLNSIFPPLSIQLITKKNNIH</sequence>
<dbReference type="VEuPathDB" id="VectorBase:CSON014703"/>
<protein>
    <submittedName>
        <fullName evidence="1">CSON014703 protein</fullName>
    </submittedName>
</protein>
<evidence type="ECO:0000313" key="1">
    <source>
        <dbReference type="EMBL" id="SSX27642.1"/>
    </source>
</evidence>